<feature type="region of interest" description="Disordered" evidence="1">
    <location>
        <begin position="361"/>
        <end position="416"/>
    </location>
</feature>
<feature type="compositionally biased region" description="Polar residues" evidence="1">
    <location>
        <begin position="379"/>
        <end position="408"/>
    </location>
</feature>
<protein>
    <submittedName>
        <fullName evidence="2">Uncharacterized protein</fullName>
    </submittedName>
</protein>
<name>A0AA39FBN9_MICHY</name>
<evidence type="ECO:0000256" key="1">
    <source>
        <dbReference type="SAM" id="MobiDB-lite"/>
    </source>
</evidence>
<reference evidence="2" key="2">
    <citation type="submission" date="2023-03" db="EMBL/GenBank/DDBJ databases">
        <authorList>
            <person name="Inwood S.N."/>
            <person name="Skelly J.G."/>
            <person name="Guhlin J."/>
            <person name="Harrop T.W.R."/>
            <person name="Goldson S.G."/>
            <person name="Dearden P.K."/>
        </authorList>
    </citation>
    <scope>NUCLEOTIDE SEQUENCE</scope>
    <source>
        <strain evidence="2">Lincoln</strain>
        <tissue evidence="2">Whole body</tissue>
    </source>
</reference>
<comment type="caution">
    <text evidence="2">The sequence shown here is derived from an EMBL/GenBank/DDBJ whole genome shotgun (WGS) entry which is preliminary data.</text>
</comment>
<feature type="region of interest" description="Disordered" evidence="1">
    <location>
        <begin position="271"/>
        <end position="291"/>
    </location>
</feature>
<feature type="compositionally biased region" description="Basic and acidic residues" evidence="1">
    <location>
        <begin position="361"/>
        <end position="378"/>
    </location>
</feature>
<organism evidence="2 3">
    <name type="scientific">Microctonus hyperodae</name>
    <name type="common">Parasitoid wasp</name>
    <dbReference type="NCBI Taxonomy" id="165561"/>
    <lineage>
        <taxon>Eukaryota</taxon>
        <taxon>Metazoa</taxon>
        <taxon>Ecdysozoa</taxon>
        <taxon>Arthropoda</taxon>
        <taxon>Hexapoda</taxon>
        <taxon>Insecta</taxon>
        <taxon>Pterygota</taxon>
        <taxon>Neoptera</taxon>
        <taxon>Endopterygota</taxon>
        <taxon>Hymenoptera</taxon>
        <taxon>Apocrita</taxon>
        <taxon>Ichneumonoidea</taxon>
        <taxon>Braconidae</taxon>
        <taxon>Euphorinae</taxon>
        <taxon>Microctonus</taxon>
    </lineage>
</organism>
<evidence type="ECO:0000313" key="3">
    <source>
        <dbReference type="Proteomes" id="UP001168972"/>
    </source>
</evidence>
<keyword evidence="3" id="KW-1185">Reference proteome</keyword>
<reference evidence="2" key="1">
    <citation type="journal article" date="2023" name="bioRxiv">
        <title>Scaffold-level genome assemblies of two parasitoid biocontrol wasps reveal the parthenogenesis mechanism and an associated novel virus.</title>
        <authorList>
            <person name="Inwood S."/>
            <person name="Skelly J."/>
            <person name="Guhlin J."/>
            <person name="Harrop T."/>
            <person name="Goldson S."/>
            <person name="Dearden P."/>
        </authorList>
    </citation>
    <scope>NUCLEOTIDE SEQUENCE</scope>
    <source>
        <strain evidence="2">Lincoln</strain>
        <tissue evidence="2">Whole body</tissue>
    </source>
</reference>
<dbReference type="EMBL" id="JAQQBR010001832">
    <property type="protein sequence ID" value="KAK0166565.1"/>
    <property type="molecule type" value="Genomic_DNA"/>
</dbReference>
<proteinExistence type="predicted"/>
<gene>
    <name evidence="2" type="ORF">PV327_004059</name>
</gene>
<dbReference type="AlphaFoldDB" id="A0AA39FBN9"/>
<evidence type="ECO:0000313" key="2">
    <source>
        <dbReference type="EMBL" id="KAK0166565.1"/>
    </source>
</evidence>
<dbReference type="Proteomes" id="UP001168972">
    <property type="component" value="Unassembled WGS sequence"/>
</dbReference>
<sequence>MRLFGGLNVEKKDVISLTKIPKKNRIVDATINITWVNNATKPLRKYEAKILAIGDDETELRRILVTKGGTIHDPVNKIFTSEILSHNKKFTVNKKLEKSITRSAKVHAMGKIKQDLPIFYESQKPIPLFPCINSMCCHNNDKTSKTSPKNFATETTWNSFAPACIDVTNNNNYYSPNETKIYSNYEITKTQLPVSPVKWIPVTTQSDSTSLINPLSYLPHENEMDALLYCDLVQKPTEMKIQQSVVAEKSSMEVNINDTRNHVDNRPVEYFHKDNNRSSTSSNDTENIDDNTENKIADAGLLTTLSGIRLGKDNVNAKLAAKYSTPLTVTKIINKVMVEVMNLNGKTYRVHVKDICTYKTPETSHDRLSNDDSTDREQQMATNRESQSYQGPPASYNANRRVTRSMTNHNRHRVTQ</sequence>
<accession>A0AA39FBN9</accession>